<comment type="caution">
    <text evidence="2">The sequence shown here is derived from an EMBL/GenBank/DDBJ whole genome shotgun (WGS) entry which is preliminary data.</text>
</comment>
<protein>
    <submittedName>
        <fullName evidence="2">Uncharacterized protein</fullName>
    </submittedName>
</protein>
<dbReference type="OrthoDB" id="8244063at2"/>
<proteinExistence type="predicted"/>
<evidence type="ECO:0000313" key="3">
    <source>
        <dbReference type="Proteomes" id="UP000321304"/>
    </source>
</evidence>
<evidence type="ECO:0000256" key="1">
    <source>
        <dbReference type="SAM" id="MobiDB-lite"/>
    </source>
</evidence>
<accession>A0A560LCU3</accession>
<feature type="region of interest" description="Disordered" evidence="1">
    <location>
        <begin position="303"/>
        <end position="355"/>
    </location>
</feature>
<gene>
    <name evidence="2" type="ORF">FBZ93_111161</name>
</gene>
<feature type="compositionally biased region" description="Basic and acidic residues" evidence="1">
    <location>
        <begin position="474"/>
        <end position="488"/>
    </location>
</feature>
<dbReference type="EMBL" id="VITY01000011">
    <property type="protein sequence ID" value="TWB93122.1"/>
    <property type="molecule type" value="Genomic_DNA"/>
</dbReference>
<feature type="region of interest" description="Disordered" evidence="1">
    <location>
        <begin position="500"/>
        <end position="581"/>
    </location>
</feature>
<feature type="region of interest" description="Disordered" evidence="1">
    <location>
        <begin position="232"/>
        <end position="284"/>
    </location>
</feature>
<feature type="region of interest" description="Disordered" evidence="1">
    <location>
        <begin position="437"/>
        <end position="488"/>
    </location>
</feature>
<feature type="compositionally biased region" description="Low complexity" evidence="1">
    <location>
        <begin position="503"/>
        <end position="514"/>
    </location>
</feature>
<feature type="compositionally biased region" description="Basic and acidic residues" evidence="1">
    <location>
        <begin position="13"/>
        <end position="22"/>
    </location>
</feature>
<name>A0A560LCU3_9BRAD</name>
<feature type="compositionally biased region" description="Basic residues" evidence="1">
    <location>
        <begin position="1"/>
        <end position="12"/>
    </location>
</feature>
<evidence type="ECO:0000313" key="2">
    <source>
        <dbReference type="EMBL" id="TWB93122.1"/>
    </source>
</evidence>
<dbReference type="Proteomes" id="UP000321304">
    <property type="component" value="Unassembled WGS sequence"/>
</dbReference>
<keyword evidence="3" id="KW-1185">Reference proteome</keyword>
<sequence length="684" mass="73720">MTGSPPHKKQKHNSPDRPYDKEEALHFEIDAALISYFEKEASKGDLADDYVRRMANSLRRFSAWLRNAERPPMAGRLNHLDTDVHAHTNELGLYAQEVLSFERALARLRDVVAGAPVERRTAKPGDHLKARCAEDESLISSFRGTPSPLQPNTVSDYASVLRNFSDWLQEQNQEPMAGRLHDDTLTQHANDYKAYDPKITAALRRLRGACREHAEPTAGTGAEHHVVTVPDARPAYGSRDGAQAAPTADVPGPLPPDRLGESSSVYGARAAPSASPRAAGSPEALALSEQDYELVRPFLENKAAREGAPQRGALRVFPPSGGRLDGAFPPRDQAAGPSSPARDAEPSSSFGRDLPAEDFGYILGSGWQPGREPAPDVLIGELRKSGKLPVQFQPSDVSIHGRPYTAQLAAGIRERTPYNPQGINIDLVPGPNAFGMAPREPAGGRIGGSSGVVEGTSSPAGAAQPYATSGDLKSLPDHDSGLNFDRLRDEPQYPSRAAEISFSAAPSSQQSAPQDGASDELPPFGIEPASPWNGGGTEPASPLIPWDQIPPSSSIEAGESSMPYDSRGARGGDDQEAGPSSVARAVGVSSVIDGSGLQDFGRFVGRAWDHRQWGNGGQEVSKELMDLLDGWGQLPTLRRRWRTEFLINGERYTAELNIRSSNPNWLLSSDQSCVVYLIHHPRRG</sequence>
<organism evidence="2 3">
    <name type="scientific">Bradyrhizobium macuxiense</name>
    <dbReference type="NCBI Taxonomy" id="1755647"/>
    <lineage>
        <taxon>Bacteria</taxon>
        <taxon>Pseudomonadati</taxon>
        <taxon>Pseudomonadota</taxon>
        <taxon>Alphaproteobacteria</taxon>
        <taxon>Hyphomicrobiales</taxon>
        <taxon>Nitrobacteraceae</taxon>
        <taxon>Bradyrhizobium</taxon>
    </lineage>
</organism>
<feature type="region of interest" description="Disordered" evidence="1">
    <location>
        <begin position="1"/>
        <end position="22"/>
    </location>
</feature>
<dbReference type="AlphaFoldDB" id="A0A560LCU3"/>
<dbReference type="RefSeq" id="WP_146990226.1">
    <property type="nucleotide sequence ID" value="NZ_VITY01000011.1"/>
</dbReference>
<feature type="compositionally biased region" description="Low complexity" evidence="1">
    <location>
        <begin position="267"/>
        <end position="282"/>
    </location>
</feature>
<reference evidence="2 3" key="1">
    <citation type="submission" date="2019-06" db="EMBL/GenBank/DDBJ databases">
        <title>Genomic Encyclopedia of Type Strains, Phase IV (KMG-V): Genome sequencing to study the core and pangenomes of soil and plant-associated prokaryotes.</title>
        <authorList>
            <person name="Whitman W."/>
        </authorList>
    </citation>
    <scope>NUCLEOTIDE SEQUENCE [LARGE SCALE GENOMIC DNA]</scope>
    <source>
        <strain evidence="2 3">BR 10355</strain>
    </source>
</reference>